<reference evidence="1 2" key="1">
    <citation type="journal article" date="2010" name="Stand. Genomic Sci.">
        <title>Complete genome sequence of Planctomyces limnophilus type strain (Mu 290).</title>
        <authorList>
            <person name="Labutti K."/>
            <person name="Sikorski J."/>
            <person name="Schneider S."/>
            <person name="Nolan M."/>
            <person name="Lucas S."/>
            <person name="Glavina Del Rio T."/>
            <person name="Tice H."/>
            <person name="Cheng J.F."/>
            <person name="Goodwin L."/>
            <person name="Pitluck S."/>
            <person name="Liolios K."/>
            <person name="Ivanova N."/>
            <person name="Mavromatis K."/>
            <person name="Mikhailova N."/>
            <person name="Pati A."/>
            <person name="Chen A."/>
            <person name="Palaniappan K."/>
            <person name="Land M."/>
            <person name="Hauser L."/>
            <person name="Chang Y.J."/>
            <person name="Jeffries C.D."/>
            <person name="Tindall B.J."/>
            <person name="Rohde M."/>
            <person name="Goker M."/>
            <person name="Woyke T."/>
            <person name="Bristow J."/>
            <person name="Eisen J.A."/>
            <person name="Markowitz V."/>
            <person name="Hugenholtz P."/>
            <person name="Kyrpides N.C."/>
            <person name="Klenk H.P."/>
            <person name="Lapidus A."/>
        </authorList>
    </citation>
    <scope>NUCLEOTIDE SEQUENCE [LARGE SCALE GENOMIC DNA]</scope>
    <source>
        <strain evidence="2">ATCC 43296 / DSM 3776 / IFAM 1008 / 290</strain>
    </source>
</reference>
<dbReference type="KEGG" id="plm:Plim_2525"/>
<dbReference type="RefSeq" id="WP_013110782.1">
    <property type="nucleotide sequence ID" value="NC_014148.1"/>
</dbReference>
<keyword evidence="2" id="KW-1185">Reference proteome</keyword>
<evidence type="ECO:0000313" key="1">
    <source>
        <dbReference type="EMBL" id="ADG68351.1"/>
    </source>
</evidence>
<dbReference type="EMBL" id="CP001744">
    <property type="protein sequence ID" value="ADG68351.1"/>
    <property type="molecule type" value="Genomic_DNA"/>
</dbReference>
<dbReference type="HOGENOM" id="CLU_1146376_0_0_0"/>
<proteinExistence type="predicted"/>
<dbReference type="Proteomes" id="UP000002220">
    <property type="component" value="Chromosome"/>
</dbReference>
<protein>
    <recommendedName>
        <fullName evidence="3">HNH endonuclease</fullName>
    </recommendedName>
</protein>
<dbReference type="OrthoDB" id="285083at2"/>
<name>D5SPX6_PLAL2</name>
<accession>D5SPX6</accession>
<organism evidence="1 2">
    <name type="scientific">Planctopirus limnophila (strain ATCC 43296 / DSM 3776 / IFAM 1008 / Mu 290)</name>
    <name type="common">Planctomyces limnophilus</name>
    <dbReference type="NCBI Taxonomy" id="521674"/>
    <lineage>
        <taxon>Bacteria</taxon>
        <taxon>Pseudomonadati</taxon>
        <taxon>Planctomycetota</taxon>
        <taxon>Planctomycetia</taxon>
        <taxon>Planctomycetales</taxon>
        <taxon>Planctomycetaceae</taxon>
        <taxon>Planctopirus</taxon>
    </lineage>
</organism>
<evidence type="ECO:0000313" key="2">
    <source>
        <dbReference type="Proteomes" id="UP000002220"/>
    </source>
</evidence>
<gene>
    <name evidence="1" type="ordered locus">Plim_2525</name>
</gene>
<dbReference type="eggNOG" id="ENOG5034AG4">
    <property type="taxonomic scope" value="Bacteria"/>
</dbReference>
<dbReference type="AlphaFoldDB" id="D5SPX6"/>
<evidence type="ECO:0008006" key="3">
    <source>
        <dbReference type="Google" id="ProtNLM"/>
    </source>
</evidence>
<sequence>MRSDDGPDPRKKKPKLCMFCCGDKTQGKMSKEHWVPKCLWPDQKPVGMKTLPAHVSCNQSFADDNDYFRTIVSMYEGSEKHSEAMKVIGGPLKKLMTERRGQFDRYTQNDFKVRSRYTDGGIYLGEQLAFPIDDSRMYRVLANIVRGLFYTVVGRPLEVDRRILINYTKGENDLEVQKWANRMYGWVGFGDDTFLCRYTFVEGFTDIACHLWFYKNLMFDAMSCGPEENKEPWDKVAGRISY</sequence>